<protein>
    <submittedName>
        <fullName evidence="1">NAD(P)-binding protein</fullName>
    </submittedName>
</protein>
<evidence type="ECO:0000313" key="1">
    <source>
        <dbReference type="EMBL" id="KAI0086689.1"/>
    </source>
</evidence>
<proteinExistence type="predicted"/>
<dbReference type="EMBL" id="MU274922">
    <property type="protein sequence ID" value="KAI0086689.1"/>
    <property type="molecule type" value="Genomic_DNA"/>
</dbReference>
<evidence type="ECO:0000313" key="2">
    <source>
        <dbReference type="Proteomes" id="UP001055072"/>
    </source>
</evidence>
<organism evidence="1 2">
    <name type="scientific">Irpex rosettiformis</name>
    <dbReference type="NCBI Taxonomy" id="378272"/>
    <lineage>
        <taxon>Eukaryota</taxon>
        <taxon>Fungi</taxon>
        <taxon>Dikarya</taxon>
        <taxon>Basidiomycota</taxon>
        <taxon>Agaricomycotina</taxon>
        <taxon>Agaricomycetes</taxon>
        <taxon>Polyporales</taxon>
        <taxon>Irpicaceae</taxon>
        <taxon>Irpex</taxon>
    </lineage>
</organism>
<keyword evidence="2" id="KW-1185">Reference proteome</keyword>
<accession>A0ACB8TXI8</accession>
<sequence>MSLKAFNVVIFGGHGKVSLRLTRLLTSRPNTAVTSIIRNPDHAVGIQAAGATPLILSLEDNSVFDLSSTLKDIKPSVIYFCAGSGGIGGPERLKAVDEDGAIKVFDAIESLSGSSLTKDLESPRLILLSSLDVRDTSKPHPEHYTPEDIKHSAAFHQAIGPYLIAKYNADKNLSARSSFKWTILRPNWYMEESGVGKGQIGKGHLSRNISRDDVAKVLFLLLEREGAHGLGIDLVGGEEPLEDGLDTFIRKGESDFVV</sequence>
<gene>
    <name evidence="1" type="ORF">BDY19DRAFT_894377</name>
</gene>
<comment type="caution">
    <text evidence="1">The sequence shown here is derived from an EMBL/GenBank/DDBJ whole genome shotgun (WGS) entry which is preliminary data.</text>
</comment>
<name>A0ACB8TXI8_9APHY</name>
<dbReference type="Proteomes" id="UP001055072">
    <property type="component" value="Unassembled WGS sequence"/>
</dbReference>
<reference evidence="1" key="1">
    <citation type="journal article" date="2021" name="Environ. Microbiol.">
        <title>Gene family expansions and transcriptome signatures uncover fungal adaptations to wood decay.</title>
        <authorList>
            <person name="Hage H."/>
            <person name="Miyauchi S."/>
            <person name="Viragh M."/>
            <person name="Drula E."/>
            <person name="Min B."/>
            <person name="Chaduli D."/>
            <person name="Navarro D."/>
            <person name="Favel A."/>
            <person name="Norest M."/>
            <person name="Lesage-Meessen L."/>
            <person name="Balint B."/>
            <person name="Merenyi Z."/>
            <person name="de Eugenio L."/>
            <person name="Morin E."/>
            <person name="Martinez A.T."/>
            <person name="Baldrian P."/>
            <person name="Stursova M."/>
            <person name="Martinez M.J."/>
            <person name="Novotny C."/>
            <person name="Magnuson J.K."/>
            <person name="Spatafora J.W."/>
            <person name="Maurice S."/>
            <person name="Pangilinan J."/>
            <person name="Andreopoulos W."/>
            <person name="LaButti K."/>
            <person name="Hundley H."/>
            <person name="Na H."/>
            <person name="Kuo A."/>
            <person name="Barry K."/>
            <person name="Lipzen A."/>
            <person name="Henrissat B."/>
            <person name="Riley R."/>
            <person name="Ahrendt S."/>
            <person name="Nagy L.G."/>
            <person name="Grigoriev I.V."/>
            <person name="Martin F."/>
            <person name="Rosso M.N."/>
        </authorList>
    </citation>
    <scope>NUCLEOTIDE SEQUENCE</scope>
    <source>
        <strain evidence="1">CBS 384.51</strain>
    </source>
</reference>